<gene>
    <name evidence="2" type="ORF">A3B93_00225</name>
</gene>
<protein>
    <submittedName>
        <fullName evidence="2">Uncharacterized protein</fullName>
    </submittedName>
</protein>
<feature type="transmembrane region" description="Helical" evidence="1">
    <location>
        <begin position="58"/>
        <end position="79"/>
    </location>
</feature>
<dbReference type="EMBL" id="MFUH01000033">
    <property type="protein sequence ID" value="OGI81313.1"/>
    <property type="molecule type" value="Genomic_DNA"/>
</dbReference>
<keyword evidence="1" id="KW-0472">Membrane</keyword>
<evidence type="ECO:0000256" key="1">
    <source>
        <dbReference type="SAM" id="Phobius"/>
    </source>
</evidence>
<comment type="caution">
    <text evidence="2">The sequence shown here is derived from an EMBL/GenBank/DDBJ whole genome shotgun (WGS) entry which is preliminary data.</text>
</comment>
<evidence type="ECO:0000313" key="3">
    <source>
        <dbReference type="Proteomes" id="UP000179880"/>
    </source>
</evidence>
<name>A0A1F6WHE2_9BACT</name>
<reference evidence="2 3" key="1">
    <citation type="journal article" date="2016" name="Nat. Commun.">
        <title>Thousands of microbial genomes shed light on interconnected biogeochemical processes in an aquifer system.</title>
        <authorList>
            <person name="Anantharaman K."/>
            <person name="Brown C.T."/>
            <person name="Hug L.A."/>
            <person name="Sharon I."/>
            <person name="Castelle C.J."/>
            <person name="Probst A.J."/>
            <person name="Thomas B.C."/>
            <person name="Singh A."/>
            <person name="Wilkins M.J."/>
            <person name="Karaoz U."/>
            <person name="Brodie E.L."/>
            <person name="Williams K.H."/>
            <person name="Hubbard S.S."/>
            <person name="Banfield J.F."/>
        </authorList>
    </citation>
    <scope>NUCLEOTIDE SEQUENCE [LARGE SCALE GENOMIC DNA]</scope>
</reference>
<organism evidence="2 3">
    <name type="scientific">Candidatus Nomurabacteria bacterium RIFCSPHIGHO2_02_FULL_42_24</name>
    <dbReference type="NCBI Taxonomy" id="1801757"/>
    <lineage>
        <taxon>Bacteria</taxon>
        <taxon>Candidatus Nomuraibacteriota</taxon>
    </lineage>
</organism>
<proteinExistence type="predicted"/>
<accession>A0A1F6WHE2</accession>
<dbReference type="Proteomes" id="UP000179880">
    <property type="component" value="Unassembled WGS sequence"/>
</dbReference>
<keyword evidence="1" id="KW-1133">Transmembrane helix</keyword>
<sequence>MNHEEKTISILKQAGQIKPDYNRFTDFISQMNVTVPLTAGQTDTGRNLKVKFGRVSSFWALGQAVFGTTLLILIAFVVASSNQNLKTSYVIDKAIMDEQDAVLYEELLISLDDGEVMAYLNSPKLNEFDQINYEIENI</sequence>
<evidence type="ECO:0000313" key="2">
    <source>
        <dbReference type="EMBL" id="OGI81313.1"/>
    </source>
</evidence>
<keyword evidence="1" id="KW-0812">Transmembrane</keyword>
<dbReference type="AlphaFoldDB" id="A0A1F6WHE2"/>